<accession>A0A8H5CKQ5</accession>
<gene>
    <name evidence="3" type="ORF">D9758_012945</name>
</gene>
<dbReference type="Proteomes" id="UP000559256">
    <property type="component" value="Unassembled WGS sequence"/>
</dbReference>
<evidence type="ECO:0000313" key="3">
    <source>
        <dbReference type="EMBL" id="KAF5343549.1"/>
    </source>
</evidence>
<evidence type="ECO:0000259" key="2">
    <source>
        <dbReference type="SMART" id="SM00198"/>
    </source>
</evidence>
<dbReference type="SUPFAM" id="SSF55797">
    <property type="entry name" value="PR-1-like"/>
    <property type="match status" value="1"/>
</dbReference>
<protein>
    <recommendedName>
        <fullName evidence="2">SCP domain-containing protein</fullName>
    </recommendedName>
</protein>
<feature type="domain" description="SCP" evidence="2">
    <location>
        <begin position="32"/>
        <end position="166"/>
    </location>
</feature>
<dbReference type="Gene3D" id="3.40.33.10">
    <property type="entry name" value="CAP"/>
    <property type="match status" value="1"/>
</dbReference>
<keyword evidence="4" id="KW-1185">Reference proteome</keyword>
<proteinExistence type="predicted"/>
<evidence type="ECO:0000256" key="1">
    <source>
        <dbReference type="SAM" id="SignalP"/>
    </source>
</evidence>
<dbReference type="PRINTS" id="PR00837">
    <property type="entry name" value="V5TPXLIKE"/>
</dbReference>
<comment type="caution">
    <text evidence="3">The sequence shown here is derived from an EMBL/GenBank/DDBJ whole genome shotgun (WGS) entry which is preliminary data.</text>
</comment>
<evidence type="ECO:0000313" key="4">
    <source>
        <dbReference type="Proteomes" id="UP000559256"/>
    </source>
</evidence>
<keyword evidence="1" id="KW-0732">Signal</keyword>
<name>A0A8H5CKQ5_9AGAR</name>
<organism evidence="3 4">
    <name type="scientific">Tetrapyrgos nigripes</name>
    <dbReference type="NCBI Taxonomy" id="182062"/>
    <lineage>
        <taxon>Eukaryota</taxon>
        <taxon>Fungi</taxon>
        <taxon>Dikarya</taxon>
        <taxon>Basidiomycota</taxon>
        <taxon>Agaricomycotina</taxon>
        <taxon>Agaricomycetes</taxon>
        <taxon>Agaricomycetidae</taxon>
        <taxon>Agaricales</taxon>
        <taxon>Marasmiineae</taxon>
        <taxon>Marasmiaceae</taxon>
        <taxon>Tetrapyrgos</taxon>
    </lineage>
</organism>
<reference evidence="3 4" key="1">
    <citation type="journal article" date="2020" name="ISME J.">
        <title>Uncovering the hidden diversity of litter-decomposition mechanisms in mushroom-forming fungi.</title>
        <authorList>
            <person name="Floudas D."/>
            <person name="Bentzer J."/>
            <person name="Ahren D."/>
            <person name="Johansson T."/>
            <person name="Persson P."/>
            <person name="Tunlid A."/>
        </authorList>
    </citation>
    <scope>NUCLEOTIDE SEQUENCE [LARGE SCALE GENOMIC DNA]</scope>
    <source>
        <strain evidence="3 4">CBS 291.85</strain>
    </source>
</reference>
<dbReference type="Pfam" id="PF00188">
    <property type="entry name" value="CAP"/>
    <property type="match status" value="1"/>
</dbReference>
<dbReference type="InterPro" id="IPR035940">
    <property type="entry name" value="CAP_sf"/>
</dbReference>
<dbReference type="EMBL" id="JAACJM010000138">
    <property type="protein sequence ID" value="KAF5343549.1"/>
    <property type="molecule type" value="Genomic_DNA"/>
</dbReference>
<dbReference type="InterPro" id="IPR014044">
    <property type="entry name" value="CAP_dom"/>
</dbReference>
<sequence length="189" mass="20558">MFLLKLVYVFTLSLTLALSAHSTAIERRDANSDMTQYIKIHNDLRKQWNATALIWNTTIANNAQKWANNCSFGGSGAPYMGENISAGYGKKYGLLAALQGWANQNSTWNASNPKASAFTQMVWKSTTQLGCAVQTCNFNSSSGYDAKGNSALYFVCEYWPAGNIVNKGAAKPYAQFSTNVNAHAISSSP</sequence>
<feature type="signal peptide" evidence="1">
    <location>
        <begin position="1"/>
        <end position="19"/>
    </location>
</feature>
<dbReference type="OrthoDB" id="337038at2759"/>
<dbReference type="AlphaFoldDB" id="A0A8H5CKQ5"/>
<dbReference type="PANTHER" id="PTHR10334">
    <property type="entry name" value="CYSTEINE-RICH SECRETORY PROTEIN-RELATED"/>
    <property type="match status" value="1"/>
</dbReference>
<dbReference type="InterPro" id="IPR001283">
    <property type="entry name" value="CRISP-related"/>
</dbReference>
<dbReference type="SMART" id="SM00198">
    <property type="entry name" value="SCP"/>
    <property type="match status" value="1"/>
</dbReference>
<feature type="chain" id="PRO_5034354267" description="SCP domain-containing protein" evidence="1">
    <location>
        <begin position="20"/>
        <end position="189"/>
    </location>
</feature>